<evidence type="ECO:0000313" key="2">
    <source>
        <dbReference type="Proteomes" id="UP001501447"/>
    </source>
</evidence>
<dbReference type="EMBL" id="BAAARJ010000018">
    <property type="protein sequence ID" value="GAA2629481.1"/>
    <property type="molecule type" value="Genomic_DNA"/>
</dbReference>
<accession>A0ABP6D156</accession>
<dbReference type="Proteomes" id="UP001501447">
    <property type="component" value="Unassembled WGS sequence"/>
</dbReference>
<protein>
    <submittedName>
        <fullName evidence="1">Uncharacterized protein</fullName>
    </submittedName>
</protein>
<evidence type="ECO:0000313" key="1">
    <source>
        <dbReference type="EMBL" id="GAA2629481.1"/>
    </source>
</evidence>
<dbReference type="RefSeq" id="WP_344568835.1">
    <property type="nucleotide sequence ID" value="NZ_BAAARJ010000018.1"/>
</dbReference>
<proteinExistence type="predicted"/>
<sequence>MTDTTHAIRIMRSEGRIPVQATEASPGLYVYKLPDTVNPGDLYRWRIGHHTGLAVAVAMSEENALAGASAVANLTDWTQAADASASTAGAELAKRLRRNGCYRAGY</sequence>
<reference evidence="2" key="1">
    <citation type="journal article" date="2019" name="Int. J. Syst. Evol. Microbiol.">
        <title>The Global Catalogue of Microorganisms (GCM) 10K type strain sequencing project: providing services to taxonomists for standard genome sequencing and annotation.</title>
        <authorList>
            <consortium name="The Broad Institute Genomics Platform"/>
            <consortium name="The Broad Institute Genome Sequencing Center for Infectious Disease"/>
            <person name="Wu L."/>
            <person name="Ma J."/>
        </authorList>
    </citation>
    <scope>NUCLEOTIDE SEQUENCE [LARGE SCALE GENOMIC DNA]</scope>
    <source>
        <strain evidence="2">JCM 16373</strain>
    </source>
</reference>
<organism evidence="1 2">
    <name type="scientific">Streptomyces axinellae</name>
    <dbReference type="NCBI Taxonomy" id="552788"/>
    <lineage>
        <taxon>Bacteria</taxon>
        <taxon>Bacillati</taxon>
        <taxon>Actinomycetota</taxon>
        <taxon>Actinomycetes</taxon>
        <taxon>Kitasatosporales</taxon>
        <taxon>Streptomycetaceae</taxon>
        <taxon>Streptomyces</taxon>
    </lineage>
</organism>
<name>A0ABP6D156_9ACTN</name>
<keyword evidence="2" id="KW-1185">Reference proteome</keyword>
<comment type="caution">
    <text evidence="1">The sequence shown here is derived from an EMBL/GenBank/DDBJ whole genome shotgun (WGS) entry which is preliminary data.</text>
</comment>
<gene>
    <name evidence="1" type="ORF">GCM10009863_51020</name>
</gene>